<keyword evidence="6 7" id="KW-0378">Hydrolase</keyword>
<dbReference type="EMBL" id="JARWAN010000014">
    <property type="protein sequence ID" value="MDR5899232.1"/>
    <property type="molecule type" value="Genomic_DNA"/>
</dbReference>
<dbReference type="NCBIfam" id="TIGR02962">
    <property type="entry name" value="hdxy_isourate"/>
    <property type="match status" value="1"/>
</dbReference>
<comment type="catalytic activity">
    <reaction evidence="1 7">
        <text>5-hydroxyisourate + H2O = 5-hydroxy-2-oxo-4-ureido-2,5-dihydro-1H-imidazole-5-carboxylate + H(+)</text>
        <dbReference type="Rhea" id="RHEA:23736"/>
        <dbReference type="ChEBI" id="CHEBI:15377"/>
        <dbReference type="ChEBI" id="CHEBI:15378"/>
        <dbReference type="ChEBI" id="CHEBI:18072"/>
        <dbReference type="ChEBI" id="CHEBI:58639"/>
        <dbReference type="EC" id="3.5.2.17"/>
    </reaction>
</comment>
<protein>
    <recommendedName>
        <fullName evidence="7">5-hydroxyisourate hydrolase</fullName>
        <shortName evidence="7">HIU hydrolase</shortName>
        <shortName evidence="7">HIUHase</shortName>
        <ecNumber evidence="7">3.5.2.17</ecNumber>
    </recommendedName>
</protein>
<comment type="caution">
    <text evidence="9">The sequence shown here is derived from an EMBL/GenBank/DDBJ whole genome shotgun (WGS) entry which is preliminary data.</text>
</comment>
<comment type="similarity">
    <text evidence="3 7">Belongs to the transthyretin family. 5-hydroxyisourate hydrolase subfamily.</text>
</comment>
<dbReference type="CDD" id="cd05822">
    <property type="entry name" value="TLP_HIUase"/>
    <property type="match status" value="1"/>
</dbReference>
<dbReference type="PANTHER" id="PTHR10395">
    <property type="entry name" value="URICASE AND TRANSTHYRETIN-RELATED"/>
    <property type="match status" value="1"/>
</dbReference>
<dbReference type="PANTHER" id="PTHR10395:SF7">
    <property type="entry name" value="5-HYDROXYISOURATE HYDROLASE"/>
    <property type="match status" value="1"/>
</dbReference>
<dbReference type="InterPro" id="IPR023419">
    <property type="entry name" value="Transthyretin_CS"/>
</dbReference>
<dbReference type="Proteomes" id="UP001254564">
    <property type="component" value="Unassembled WGS sequence"/>
</dbReference>
<evidence type="ECO:0000256" key="2">
    <source>
        <dbReference type="ARBA" id="ARBA00002704"/>
    </source>
</evidence>
<dbReference type="InterPro" id="IPR036817">
    <property type="entry name" value="Transthyretin/HIU_hydrolase_sf"/>
</dbReference>
<proteinExistence type="inferred from homology"/>
<dbReference type="PROSITE" id="PS00769">
    <property type="entry name" value="TRANSTHYRETIN_2"/>
    <property type="match status" value="1"/>
</dbReference>
<gene>
    <name evidence="9" type="primary">uraH</name>
    <name evidence="9" type="ORF">QC823_09560</name>
</gene>
<sequence length="118" mass="13040">MTGYLTTHVLDTAKGGPGRGITIDVYRLSGTQRDHLASVTTNDDGRCDAPLLEGEAFTPGEYELVFHAGDYLRRHHEGASEPRFLDMIPLRFGVADASQHYHVPLLLSPYGYTTYRGS</sequence>
<dbReference type="GO" id="GO:0033971">
    <property type="term" value="F:hydroxyisourate hydrolase activity"/>
    <property type="evidence" value="ECO:0007669"/>
    <property type="project" value="UniProtKB-EC"/>
</dbReference>
<evidence type="ECO:0000256" key="4">
    <source>
        <dbReference type="ARBA" id="ARBA00011881"/>
    </source>
</evidence>
<evidence type="ECO:0000256" key="1">
    <source>
        <dbReference type="ARBA" id="ARBA00001043"/>
    </source>
</evidence>
<evidence type="ECO:0000256" key="3">
    <source>
        <dbReference type="ARBA" id="ARBA00009850"/>
    </source>
</evidence>
<keyword evidence="10" id="KW-1185">Reference proteome</keyword>
<accession>A0ABU1H6D0</accession>
<dbReference type="PROSITE" id="PS00768">
    <property type="entry name" value="TRANSTHYRETIN_1"/>
    <property type="match status" value="1"/>
</dbReference>
<dbReference type="Pfam" id="PF00576">
    <property type="entry name" value="Transthyretin"/>
    <property type="match status" value="1"/>
</dbReference>
<evidence type="ECO:0000256" key="6">
    <source>
        <dbReference type="ARBA" id="ARBA00022801"/>
    </source>
</evidence>
<dbReference type="Gene3D" id="2.60.40.180">
    <property type="entry name" value="Transthyretin/hydroxyisourate hydrolase domain"/>
    <property type="match status" value="1"/>
</dbReference>
<dbReference type="RefSeq" id="WP_309656121.1">
    <property type="nucleotide sequence ID" value="NZ_JARWAN010000014.1"/>
</dbReference>
<dbReference type="SUPFAM" id="SSF49472">
    <property type="entry name" value="Transthyretin (synonym: prealbumin)"/>
    <property type="match status" value="1"/>
</dbReference>
<dbReference type="InterPro" id="IPR023418">
    <property type="entry name" value="Thyroxine_BS"/>
</dbReference>
<evidence type="ECO:0000256" key="5">
    <source>
        <dbReference type="ARBA" id="ARBA00022631"/>
    </source>
</evidence>
<evidence type="ECO:0000259" key="8">
    <source>
        <dbReference type="Pfam" id="PF00576"/>
    </source>
</evidence>
<evidence type="ECO:0000313" key="10">
    <source>
        <dbReference type="Proteomes" id="UP001254564"/>
    </source>
</evidence>
<dbReference type="InterPro" id="IPR014306">
    <property type="entry name" value="Hydroxyisourate_hydrolase"/>
</dbReference>
<dbReference type="EC" id="3.5.2.17" evidence="7"/>
<comment type="subunit">
    <text evidence="4 7">Homotetramer.</text>
</comment>
<comment type="function">
    <text evidence="2">Catalyzes the hydrolysis of 5-hydroxyisourate (HIU) to 2-oxo-4-hydroxy-4-carboxy-5-ureidoimidazoline (OHCU).</text>
</comment>
<keyword evidence="5 7" id="KW-0659">Purine metabolism</keyword>
<dbReference type="InterPro" id="IPR023416">
    <property type="entry name" value="Transthyretin/HIU_hydrolase_d"/>
</dbReference>
<reference evidence="9 10" key="1">
    <citation type="submission" date="2023-04" db="EMBL/GenBank/DDBJ databases">
        <title>A long-awaited taxogenomic arrangement of the family Halomonadaceae.</title>
        <authorList>
            <person name="De La Haba R."/>
            <person name="Chuvochina M."/>
            <person name="Wittouck S."/>
            <person name="Arahal D.R."/>
            <person name="Sanchez-Porro C."/>
            <person name="Hugenholtz P."/>
            <person name="Ventosa A."/>
        </authorList>
    </citation>
    <scope>NUCLEOTIDE SEQUENCE [LARGE SCALE GENOMIC DNA]</scope>
    <source>
        <strain evidence="9 10">DSM 21020</strain>
    </source>
</reference>
<evidence type="ECO:0000256" key="7">
    <source>
        <dbReference type="RuleBase" id="RU361270"/>
    </source>
</evidence>
<evidence type="ECO:0000313" key="9">
    <source>
        <dbReference type="EMBL" id="MDR5899232.1"/>
    </source>
</evidence>
<organism evidence="9 10">
    <name type="scientific">Vreelandella vilamensis</name>
    <dbReference type="NCBI Taxonomy" id="531309"/>
    <lineage>
        <taxon>Bacteria</taxon>
        <taxon>Pseudomonadati</taxon>
        <taxon>Pseudomonadota</taxon>
        <taxon>Gammaproteobacteria</taxon>
        <taxon>Oceanospirillales</taxon>
        <taxon>Halomonadaceae</taxon>
        <taxon>Vreelandella</taxon>
    </lineage>
</organism>
<feature type="domain" description="Transthyretin/hydroxyisourate hydrolase" evidence="8">
    <location>
        <begin position="5"/>
        <end position="117"/>
    </location>
</feature>
<name>A0ABU1H6D0_9GAMM</name>